<name>A0A378U7D8_9GAMM</name>
<reference evidence="1 2" key="1">
    <citation type="submission" date="2018-06" db="EMBL/GenBank/DDBJ databases">
        <authorList>
            <consortium name="Pathogen Informatics"/>
            <person name="Doyle S."/>
        </authorList>
    </citation>
    <scope>NUCLEOTIDE SEQUENCE [LARGE SCALE GENOMIC DNA]</scope>
    <source>
        <strain evidence="1 2">NCTC12877</strain>
    </source>
</reference>
<protein>
    <submittedName>
        <fullName evidence="1">Uncharacterized protein</fullName>
    </submittedName>
</protein>
<sequence length="199" mass="22510">MKKHYVNTFRATDKLFVNNNFAEHGVNKDMLLDGDTANSKLELLDSSFWNKVSTSLADANGNAVAKKAEDMFTLDDGRTVKGTVVNGDTKYYYTNQEGDITGERYEGNIYNVYTTANDESKRLLVDLDITIIYIFNNTLKVSHHIFEQGNYENRNIAGQQFKDMLLDGDRSGSNLEIWTGGNTGKWKKLTPLLIKTVMQ</sequence>
<keyword evidence="2" id="KW-1185">Reference proteome</keyword>
<dbReference type="RefSeq" id="WP_115341183.1">
    <property type="nucleotide sequence ID" value="NZ_UGQB01000006.1"/>
</dbReference>
<accession>A0A378U7D8</accession>
<organism evidence="1 2">
    <name type="scientific">Moraxella caprae</name>
    <dbReference type="NCBI Taxonomy" id="90240"/>
    <lineage>
        <taxon>Bacteria</taxon>
        <taxon>Pseudomonadati</taxon>
        <taxon>Pseudomonadota</taxon>
        <taxon>Gammaproteobacteria</taxon>
        <taxon>Moraxellales</taxon>
        <taxon>Moraxellaceae</taxon>
        <taxon>Moraxella</taxon>
    </lineage>
</organism>
<evidence type="ECO:0000313" key="2">
    <source>
        <dbReference type="Proteomes" id="UP000254065"/>
    </source>
</evidence>
<evidence type="ECO:0000313" key="1">
    <source>
        <dbReference type="EMBL" id="STZ70262.1"/>
    </source>
</evidence>
<dbReference type="EMBL" id="UGQB01000006">
    <property type="protein sequence ID" value="STZ70262.1"/>
    <property type="molecule type" value="Genomic_DNA"/>
</dbReference>
<proteinExistence type="predicted"/>
<gene>
    <name evidence="1" type="ORF">NCTC12877_02736</name>
</gene>
<dbReference type="Proteomes" id="UP000254065">
    <property type="component" value="Unassembled WGS sequence"/>
</dbReference>
<dbReference type="AlphaFoldDB" id="A0A378U7D8"/>